<dbReference type="AlphaFoldDB" id="A0A835YLV3"/>
<dbReference type="Gene3D" id="3.15.10.20">
    <property type="entry name" value="Activator of Hsp90 ATPase Aha1, N-terminal domain"/>
    <property type="match status" value="1"/>
</dbReference>
<comment type="caution">
    <text evidence="2">The sequence shown here is derived from an EMBL/GenBank/DDBJ whole genome shotgun (WGS) entry which is preliminary data.</text>
</comment>
<evidence type="ECO:0000256" key="1">
    <source>
        <dbReference type="SAM" id="MobiDB-lite"/>
    </source>
</evidence>
<feature type="region of interest" description="Disordered" evidence="1">
    <location>
        <begin position="1"/>
        <end position="20"/>
    </location>
</feature>
<evidence type="ECO:0000313" key="2">
    <source>
        <dbReference type="EMBL" id="KAG5175970.1"/>
    </source>
</evidence>
<proteinExistence type="predicted"/>
<sequence>MNSPESSKHVPGSTAGQVGAAVPGSVTGTASITAIRGELRYLYDIAFDLPFKCTSAPGDGACVAAGVLKFSDVQNDVGGQYEVEVTWTGDQSRGALLTALHFSHSCHFKPSTSQTVAWTGDRPRGALLTALRAELGAAGAAARRVARVVAEGFEPVYHAQR</sequence>
<accession>A0A835YLV3</accession>
<name>A0A835YLV3_9STRA</name>
<keyword evidence="3" id="KW-1185">Reference proteome</keyword>
<organism evidence="2 3">
    <name type="scientific">Tribonema minus</name>
    <dbReference type="NCBI Taxonomy" id="303371"/>
    <lineage>
        <taxon>Eukaryota</taxon>
        <taxon>Sar</taxon>
        <taxon>Stramenopiles</taxon>
        <taxon>Ochrophyta</taxon>
        <taxon>PX clade</taxon>
        <taxon>Xanthophyceae</taxon>
        <taxon>Tribonematales</taxon>
        <taxon>Tribonemataceae</taxon>
        <taxon>Tribonema</taxon>
    </lineage>
</organism>
<protein>
    <submittedName>
        <fullName evidence="2">Uncharacterized protein</fullName>
    </submittedName>
</protein>
<dbReference type="InterPro" id="IPR036338">
    <property type="entry name" value="Aha1"/>
</dbReference>
<reference evidence="2" key="1">
    <citation type="submission" date="2021-02" db="EMBL/GenBank/DDBJ databases">
        <title>First Annotated Genome of the Yellow-green Alga Tribonema minus.</title>
        <authorList>
            <person name="Mahan K.M."/>
        </authorList>
    </citation>
    <scope>NUCLEOTIDE SEQUENCE</scope>
    <source>
        <strain evidence="2">UTEX B ZZ1240</strain>
    </source>
</reference>
<dbReference type="Proteomes" id="UP000664859">
    <property type="component" value="Unassembled WGS sequence"/>
</dbReference>
<dbReference type="EMBL" id="JAFCMP010000543">
    <property type="protein sequence ID" value="KAG5175970.1"/>
    <property type="molecule type" value="Genomic_DNA"/>
</dbReference>
<evidence type="ECO:0000313" key="3">
    <source>
        <dbReference type="Proteomes" id="UP000664859"/>
    </source>
</evidence>
<gene>
    <name evidence="2" type="ORF">JKP88DRAFT_351308</name>
</gene>